<dbReference type="EMBL" id="NVSR01000011">
    <property type="protein sequence ID" value="PCI29686.1"/>
    <property type="molecule type" value="Genomic_DNA"/>
</dbReference>
<dbReference type="AlphaFoldDB" id="A0A2A4T7T3"/>
<accession>A0A2A4T7T3</accession>
<protein>
    <recommendedName>
        <fullName evidence="4">Magnesium transporter MgtE intracellular domain-containing protein</fullName>
    </recommendedName>
</protein>
<comment type="caution">
    <text evidence="2">The sequence shown here is derived from an EMBL/GenBank/DDBJ whole genome shotgun (WGS) entry which is preliminary data.</text>
</comment>
<gene>
    <name evidence="2" type="ORF">COB67_03520</name>
</gene>
<name>A0A2A4T7T3_9DELT</name>
<evidence type="ECO:0008006" key="4">
    <source>
        <dbReference type="Google" id="ProtNLM"/>
    </source>
</evidence>
<evidence type="ECO:0000313" key="3">
    <source>
        <dbReference type="Proteomes" id="UP000218113"/>
    </source>
</evidence>
<organism evidence="2 3">
    <name type="scientific">SAR324 cluster bacterium</name>
    <dbReference type="NCBI Taxonomy" id="2024889"/>
    <lineage>
        <taxon>Bacteria</taxon>
        <taxon>Deltaproteobacteria</taxon>
        <taxon>SAR324 cluster</taxon>
    </lineage>
</organism>
<reference evidence="3" key="1">
    <citation type="submission" date="2017-08" db="EMBL/GenBank/DDBJ databases">
        <title>A dynamic microbial community with high functional redundancy inhabits the cold, oxic subseafloor aquifer.</title>
        <authorList>
            <person name="Tully B.J."/>
            <person name="Wheat C.G."/>
            <person name="Glazer B.T."/>
            <person name="Huber J.A."/>
        </authorList>
    </citation>
    <scope>NUCLEOTIDE SEQUENCE [LARGE SCALE GENOMIC DNA]</scope>
</reference>
<evidence type="ECO:0000313" key="2">
    <source>
        <dbReference type="EMBL" id="PCI29686.1"/>
    </source>
</evidence>
<dbReference type="SUPFAM" id="SSF158791">
    <property type="entry name" value="MgtE N-terminal domain-like"/>
    <property type="match status" value="1"/>
</dbReference>
<dbReference type="Proteomes" id="UP000218113">
    <property type="component" value="Unassembled WGS sequence"/>
</dbReference>
<feature type="coiled-coil region" evidence="1">
    <location>
        <begin position="73"/>
        <end position="114"/>
    </location>
</feature>
<keyword evidence="1" id="KW-0175">Coiled coil</keyword>
<evidence type="ECO:0000256" key="1">
    <source>
        <dbReference type="SAM" id="Coils"/>
    </source>
</evidence>
<sequence length="196" mass="22896">MQIPGRKIILLCLLCLTLGQANVYGMAKAKEWVNKIKPGTFEEESSAQVTEENRPRSFSESELKILIALKKREEELKKREALHQKKANELKNLSQQIEQKLDQMRGLAARVETERKTRKEMDERDISKMVRYYETMAPENTAVFFNRMDRQTATHLLLRMNPRKASAVMQLLNPEVAVEITERVTRFKSNRDETKE</sequence>
<dbReference type="Gene3D" id="1.10.220.30">
    <property type="match status" value="1"/>
</dbReference>
<proteinExistence type="predicted"/>